<accession>A0A067P034</accession>
<evidence type="ECO:0000256" key="6">
    <source>
        <dbReference type="ARBA" id="ARBA00022975"/>
    </source>
</evidence>
<dbReference type="Gene3D" id="3.40.50.300">
    <property type="entry name" value="P-loop containing nucleotide triphosphate hydrolases"/>
    <property type="match status" value="1"/>
</dbReference>
<feature type="binding site" evidence="9">
    <location>
        <position position="77"/>
    </location>
    <ligand>
        <name>a ribonucleoside 5'-phosphate</name>
        <dbReference type="ChEBI" id="CHEBI:58043"/>
    </ligand>
</feature>
<sequence>MPAFIDKIAGALHLKKDGNSKTSETPVAPAAGSPVFDASKVTVIFVLGGPGAGKGTQCAYLVKDFGFCHLPAGDLLRAEQVREGSEYGDLIRTCIKEGTIVPMEVTVKLLENAMHAALKESHEGEGWADGHGRFLIDGFPRKMDQAAKFDNEVCPSSLVLFFTTTEEVMLERLLERGKTSGREDDNAESIKKRFQTYKNETMPVIEHYQAQGKVAEIDSSATIDEVHAKANEVIGKILAGKAQPSTTEVEAQV</sequence>
<dbReference type="HAMAP" id="MF_00235">
    <property type="entry name" value="Adenylate_kinase_Adk"/>
    <property type="match status" value="1"/>
</dbReference>
<dbReference type="FunFam" id="3.40.50.300:FF:000315">
    <property type="entry name" value="Adenylate kinase 1"/>
    <property type="match status" value="1"/>
</dbReference>
<feature type="binding site" evidence="9">
    <location>
        <position position="193"/>
    </location>
    <ligand>
        <name>a ribonucleoside 5'-phosphate</name>
        <dbReference type="ChEBI" id="CHEBI:58043"/>
    </ligand>
</feature>
<dbReference type="InterPro" id="IPR006266">
    <property type="entry name" value="UMP_CMP_kinase"/>
</dbReference>
<dbReference type="InterPro" id="IPR027417">
    <property type="entry name" value="P-loop_NTPase"/>
</dbReference>
<dbReference type="CDD" id="cd01428">
    <property type="entry name" value="ADK"/>
    <property type="match status" value="1"/>
</dbReference>
<dbReference type="GO" id="GO:0005524">
    <property type="term" value="F:ATP binding"/>
    <property type="evidence" value="ECO:0007669"/>
    <property type="project" value="UniProtKB-KW"/>
</dbReference>
<comment type="cofactor">
    <cofactor evidence="9">
        <name>Mg(2+)</name>
        <dbReference type="ChEBI" id="CHEBI:18420"/>
    </cofactor>
    <text evidence="9">Binds 1 Mg(2+) ion per monomer.</text>
</comment>
<keyword evidence="3 9" id="KW-0547">Nucleotide-binding</keyword>
<feature type="region of interest" description="NMPbind" evidence="9">
    <location>
        <begin position="71"/>
        <end position="101"/>
    </location>
</feature>
<feature type="binding site" evidence="9">
    <location>
        <position position="145"/>
    </location>
    <ligand>
        <name>a ribonucleoside 5'-phosphate</name>
        <dbReference type="ChEBI" id="CHEBI:58043"/>
    </ligand>
</feature>
<dbReference type="GO" id="GO:0006207">
    <property type="term" value="P:'de novo' pyrimidine nucleobase biosynthetic process"/>
    <property type="evidence" value="ECO:0007669"/>
    <property type="project" value="InterPro"/>
</dbReference>
<dbReference type="HAMAP" id="MF_03172">
    <property type="entry name" value="Adenylate_kinase_UMP_CMP_kin"/>
    <property type="match status" value="1"/>
</dbReference>
<comment type="similarity">
    <text evidence="9">Belongs to the adenylate kinase family. UMP-CMP kinase subfamily.</text>
</comment>
<organism evidence="10 11">
    <name type="scientific">Pleurotus ostreatus (strain PC15)</name>
    <name type="common">Oyster mushroom</name>
    <dbReference type="NCBI Taxonomy" id="1137138"/>
    <lineage>
        <taxon>Eukaryota</taxon>
        <taxon>Fungi</taxon>
        <taxon>Dikarya</taxon>
        <taxon>Basidiomycota</taxon>
        <taxon>Agaricomycotina</taxon>
        <taxon>Agaricomycetes</taxon>
        <taxon>Agaricomycetidae</taxon>
        <taxon>Agaricales</taxon>
        <taxon>Pleurotineae</taxon>
        <taxon>Pleurotaceae</taxon>
        <taxon>Pleurotus</taxon>
    </lineage>
</organism>
<comment type="catalytic activity">
    <reaction evidence="8 9">
        <text>UMP + ATP = UDP + ADP</text>
        <dbReference type="Rhea" id="RHEA:24400"/>
        <dbReference type="ChEBI" id="CHEBI:30616"/>
        <dbReference type="ChEBI" id="CHEBI:57865"/>
        <dbReference type="ChEBI" id="CHEBI:58223"/>
        <dbReference type="ChEBI" id="CHEBI:456216"/>
        <dbReference type="EC" id="2.7.4.14"/>
    </reaction>
</comment>
<dbReference type="PRINTS" id="PR00094">
    <property type="entry name" value="ADENYLTKNASE"/>
</dbReference>
<evidence type="ECO:0000256" key="1">
    <source>
        <dbReference type="ARBA" id="ARBA00022490"/>
    </source>
</evidence>
<name>A0A067P034_PLEO1</name>
<reference evidence="11" key="1">
    <citation type="journal article" date="2014" name="Proc. Natl. Acad. Sci. U.S.A.">
        <title>Extensive sampling of basidiomycete genomes demonstrates inadequacy of the white-rot/brown-rot paradigm for wood decay fungi.</title>
        <authorList>
            <person name="Riley R."/>
            <person name="Salamov A.A."/>
            <person name="Brown D.W."/>
            <person name="Nagy L.G."/>
            <person name="Floudas D."/>
            <person name="Held B.W."/>
            <person name="Levasseur A."/>
            <person name="Lombard V."/>
            <person name="Morin E."/>
            <person name="Otillar R."/>
            <person name="Lindquist E.A."/>
            <person name="Sun H."/>
            <person name="LaButti K.M."/>
            <person name="Schmutz J."/>
            <person name="Jabbour D."/>
            <person name="Luo H."/>
            <person name="Baker S.E."/>
            <person name="Pisabarro A.G."/>
            <person name="Walton J.D."/>
            <person name="Blanchette R.A."/>
            <person name="Henrissat B."/>
            <person name="Martin F."/>
            <person name="Cullen D."/>
            <person name="Hibbett D.S."/>
            <person name="Grigoriev I.V."/>
        </authorList>
    </citation>
    <scope>NUCLEOTIDE SEQUENCE [LARGE SCALE GENOMIC DNA]</scope>
    <source>
        <strain evidence="11">PC15</strain>
    </source>
</reference>
<comment type="subunit">
    <text evidence="9">Monomer.</text>
</comment>
<keyword evidence="1 9" id="KW-0963">Cytoplasm</keyword>
<dbReference type="PANTHER" id="PTHR23359">
    <property type="entry name" value="NUCLEOTIDE KINASE"/>
    <property type="match status" value="1"/>
</dbReference>
<dbReference type="VEuPathDB" id="FungiDB:PLEOSDRAFT_1110690"/>
<dbReference type="GO" id="GO:0033862">
    <property type="term" value="F:UMP kinase activity"/>
    <property type="evidence" value="ECO:0007669"/>
    <property type="project" value="RHEA"/>
</dbReference>
<dbReference type="AlphaFoldDB" id="A0A067P034"/>
<dbReference type="PROSITE" id="PS00113">
    <property type="entry name" value="ADENYLATE_KINASE"/>
    <property type="match status" value="1"/>
</dbReference>
<dbReference type="OrthoDB" id="442176at2759"/>
<dbReference type="InParanoid" id="A0A067P034"/>
<feature type="binding site" evidence="9">
    <location>
        <begin position="99"/>
        <end position="101"/>
    </location>
    <ligand>
        <name>a ribonucleoside 5'-phosphate</name>
        <dbReference type="ChEBI" id="CHEBI:58043"/>
    </ligand>
</feature>
<keyword evidence="6 9" id="KW-0665">Pyrimidine biosynthesis</keyword>
<dbReference type="STRING" id="1137138.A0A067P034"/>
<comment type="function">
    <text evidence="9">Catalyzes the phosphorylation of pyrimidine nucleoside monophosphates at the expense of ATP. Plays an important role in de novo pyrimidine nucleotide biosynthesis. Has preference for UMP and dUMP as phosphate acceptors, but can also use CMP, dCMP and AMP.</text>
</comment>
<keyword evidence="4 9" id="KW-0418">Kinase</keyword>
<feature type="binding site" evidence="9">
    <location>
        <begin position="51"/>
        <end position="56"/>
    </location>
    <ligand>
        <name>ATP</name>
        <dbReference type="ChEBI" id="CHEBI:30616"/>
    </ligand>
</feature>
<dbReference type="GO" id="GO:0006221">
    <property type="term" value="P:pyrimidine nucleotide biosynthetic process"/>
    <property type="evidence" value="ECO:0007669"/>
    <property type="project" value="UniProtKB-UniRule"/>
</dbReference>
<dbReference type="InterPro" id="IPR033690">
    <property type="entry name" value="Adenylat_kinase_CS"/>
</dbReference>
<evidence type="ECO:0000256" key="8">
    <source>
        <dbReference type="ARBA" id="ARBA00048116"/>
    </source>
</evidence>
<evidence type="ECO:0000313" key="11">
    <source>
        <dbReference type="Proteomes" id="UP000027073"/>
    </source>
</evidence>
<dbReference type="GO" id="GO:0005737">
    <property type="term" value="C:cytoplasm"/>
    <property type="evidence" value="ECO:0007669"/>
    <property type="project" value="UniProtKB-SubCell"/>
</dbReference>
<feature type="binding site" evidence="9">
    <location>
        <begin position="138"/>
        <end position="141"/>
    </location>
    <ligand>
        <name>a ribonucleoside 5'-phosphate</name>
        <dbReference type="ChEBI" id="CHEBI:58043"/>
    </ligand>
</feature>
<evidence type="ECO:0000256" key="5">
    <source>
        <dbReference type="ARBA" id="ARBA00022840"/>
    </source>
</evidence>
<dbReference type="Pfam" id="PF00406">
    <property type="entry name" value="ADK"/>
    <property type="match status" value="1"/>
</dbReference>
<evidence type="ECO:0000256" key="4">
    <source>
        <dbReference type="ARBA" id="ARBA00022777"/>
    </source>
</evidence>
<feature type="binding site" evidence="9">
    <location>
        <position position="182"/>
    </location>
    <ligand>
        <name>a ribonucleoside 5'-phosphate</name>
        <dbReference type="ChEBI" id="CHEBI:58043"/>
    </ligand>
</feature>
<dbReference type="InterPro" id="IPR000850">
    <property type="entry name" value="Adenylat/UMP-CMP_kin"/>
</dbReference>
<dbReference type="FunCoup" id="A0A067P034">
    <property type="interactions" value="356"/>
</dbReference>
<keyword evidence="2 9" id="KW-0808">Transferase</keyword>
<feature type="binding site" evidence="9">
    <location>
        <position position="221"/>
    </location>
    <ligand>
        <name>ATP</name>
        <dbReference type="ChEBI" id="CHEBI:30616"/>
    </ligand>
</feature>
<protein>
    <recommendedName>
        <fullName evidence="9">Uridylate kinase</fullName>
        <shortName evidence="9">UK</shortName>
        <ecNumber evidence="9">2.7.4.14</ecNumber>
    </recommendedName>
    <alternativeName>
        <fullName evidence="9">ATP:UMP phosphotransferase</fullName>
    </alternativeName>
    <alternativeName>
        <fullName evidence="9">Deoxycytidylate kinase</fullName>
        <shortName evidence="9">CK</shortName>
        <shortName evidence="9">dCMP kinase</shortName>
    </alternativeName>
    <alternativeName>
        <fullName evidence="9">Uridine monophosphate kinase</fullName>
        <shortName evidence="9">UMP kinase</shortName>
        <shortName evidence="9">UMPK</shortName>
    </alternativeName>
</protein>
<dbReference type="SUPFAM" id="SSF52540">
    <property type="entry name" value="P-loop containing nucleoside triphosphate hydrolases"/>
    <property type="match status" value="1"/>
</dbReference>
<evidence type="ECO:0000256" key="2">
    <source>
        <dbReference type="ARBA" id="ARBA00022679"/>
    </source>
</evidence>
<dbReference type="GO" id="GO:0005634">
    <property type="term" value="C:nucleus"/>
    <property type="evidence" value="ECO:0007669"/>
    <property type="project" value="UniProtKB-SubCell"/>
</dbReference>
<proteinExistence type="inferred from homology"/>
<dbReference type="HOGENOM" id="CLU_032354_0_2_1"/>
<keyword evidence="5 9" id="KW-0067">ATP-binding</keyword>
<keyword evidence="7 9" id="KW-0539">Nucleus</keyword>
<feature type="region of interest" description="LID" evidence="9">
    <location>
        <begin position="175"/>
        <end position="185"/>
    </location>
</feature>
<comment type="subcellular location">
    <subcellularLocation>
        <location evidence="9">Cytoplasm</location>
    </subcellularLocation>
    <subcellularLocation>
        <location evidence="9">Nucleus</location>
    </subcellularLocation>
    <text evidence="9">Predominantly cytoplasmic.</text>
</comment>
<evidence type="ECO:0000313" key="10">
    <source>
        <dbReference type="EMBL" id="KDQ33678.1"/>
    </source>
</evidence>
<evidence type="ECO:0000256" key="9">
    <source>
        <dbReference type="HAMAP-Rule" id="MF_03172"/>
    </source>
</evidence>
<evidence type="ECO:0000256" key="7">
    <source>
        <dbReference type="ARBA" id="ARBA00023242"/>
    </source>
</evidence>
<gene>
    <name evidence="10" type="ORF">PLEOSDRAFT_1110690</name>
</gene>
<dbReference type="EC" id="2.7.4.14" evidence="9"/>
<comment type="domain">
    <text evidence="9">Consists of three domains, a large central CORE domain and two small peripheral domains, NMPbind and LID, which undergo movements during catalysis. The LID domain closes over the site of phosphoryl transfer upon ATP binding. Assembling and dissambling the active center during each catalytic cycle provides an effective means to prevent ATP hydrolysis.</text>
</comment>
<feature type="binding site" evidence="9">
    <location>
        <position position="176"/>
    </location>
    <ligand>
        <name>ATP</name>
        <dbReference type="ChEBI" id="CHEBI:30616"/>
    </ligand>
</feature>
<evidence type="ECO:0000256" key="3">
    <source>
        <dbReference type="ARBA" id="ARBA00022741"/>
    </source>
</evidence>
<dbReference type="EMBL" id="KL198004">
    <property type="protein sequence ID" value="KDQ33678.1"/>
    <property type="molecule type" value="Genomic_DNA"/>
</dbReference>
<dbReference type="NCBIfam" id="TIGR01359">
    <property type="entry name" value="UMP_CMP_kin_fam"/>
    <property type="match status" value="1"/>
</dbReference>
<dbReference type="Proteomes" id="UP000027073">
    <property type="component" value="Unassembled WGS sequence"/>
</dbReference>